<keyword evidence="2" id="KW-1185">Reference proteome</keyword>
<reference evidence="1" key="1">
    <citation type="submission" date="2022-07" db="EMBL/GenBank/DDBJ databases">
        <title>Phylogenomic reconstructions and comparative analyses of Kickxellomycotina fungi.</title>
        <authorList>
            <person name="Reynolds N.K."/>
            <person name="Stajich J.E."/>
            <person name="Barry K."/>
            <person name="Grigoriev I.V."/>
            <person name="Crous P."/>
            <person name="Smith M.E."/>
        </authorList>
    </citation>
    <scope>NUCLEOTIDE SEQUENCE</scope>
    <source>
        <strain evidence="1">BCRC 34780</strain>
    </source>
</reference>
<sequence>MLLRSLPEDILAVVLRQCVCGSYSQGNSLKCSLPLLAVCRQWRRLAAPMVCGHVYVQYGDRPTRGDGTFIRSPSAAEPADVAVKTNLDLIAMAGCARAVRRVQVDVHYMANPFQGWREVVQRMRAVATSWRAVELTVAMHPVFSALDASSVDLARHADDIAEVSDALAALVPGVRRLECGGTGNSPVARSLYGRLASHYADQLQRLLSRHPIAVPPDCRFARLKKLDISYDRAAGYRLPQMAAGELVDMRLLHWPPSHSWAPFSTGRDSRVVAFAELKRLRVVYGGARLEDGAALRHRGGHPWKLHFPSLKHLDVHCSQGTCPLLEYAVLPSRMESISIHTTSVAYRDIANLALPATKRLSLCISPKSRGDPAGLPAINRILESARGCEIVELDVHDRALAVAPESISCAALTHLQVRAPTGVDTVLALIERLPNLVRMAFYDLDLSGIQTDMSVPDADESTAVEPLHTSLASLAINYDTERHSPDTALGVVKYLLLRIPTLTELIAIQAPNSPVVGFVEAYAP</sequence>
<comment type="caution">
    <text evidence="1">The sequence shown here is derived from an EMBL/GenBank/DDBJ whole genome shotgun (WGS) entry which is preliminary data.</text>
</comment>
<protein>
    <submittedName>
        <fullName evidence="1">Uncharacterized protein</fullName>
    </submittedName>
</protein>
<proteinExistence type="predicted"/>
<feature type="non-terminal residue" evidence="1">
    <location>
        <position position="524"/>
    </location>
</feature>
<accession>A0ACC1L666</accession>
<organism evidence="1 2">
    <name type="scientific">Coemansia helicoidea</name>
    <dbReference type="NCBI Taxonomy" id="1286919"/>
    <lineage>
        <taxon>Eukaryota</taxon>
        <taxon>Fungi</taxon>
        <taxon>Fungi incertae sedis</taxon>
        <taxon>Zoopagomycota</taxon>
        <taxon>Kickxellomycotina</taxon>
        <taxon>Kickxellomycetes</taxon>
        <taxon>Kickxellales</taxon>
        <taxon>Kickxellaceae</taxon>
        <taxon>Coemansia</taxon>
    </lineage>
</organism>
<evidence type="ECO:0000313" key="1">
    <source>
        <dbReference type="EMBL" id="KAJ2801683.1"/>
    </source>
</evidence>
<dbReference type="EMBL" id="JANBUN010000733">
    <property type="protein sequence ID" value="KAJ2801683.1"/>
    <property type="molecule type" value="Genomic_DNA"/>
</dbReference>
<dbReference type="Proteomes" id="UP001140087">
    <property type="component" value="Unassembled WGS sequence"/>
</dbReference>
<evidence type="ECO:0000313" key="2">
    <source>
        <dbReference type="Proteomes" id="UP001140087"/>
    </source>
</evidence>
<name>A0ACC1L666_9FUNG</name>
<gene>
    <name evidence="1" type="ORF">H4R21_002705</name>
</gene>